<name>A0A858RIP7_9BACT</name>
<organism evidence="3 4">
    <name type="scientific">Luteolibacter luteus</name>
    <dbReference type="NCBI Taxonomy" id="2728835"/>
    <lineage>
        <taxon>Bacteria</taxon>
        <taxon>Pseudomonadati</taxon>
        <taxon>Verrucomicrobiota</taxon>
        <taxon>Verrucomicrobiia</taxon>
        <taxon>Verrucomicrobiales</taxon>
        <taxon>Verrucomicrobiaceae</taxon>
        <taxon>Luteolibacter</taxon>
    </lineage>
</organism>
<feature type="signal peptide" evidence="2">
    <location>
        <begin position="1"/>
        <end position="22"/>
    </location>
</feature>
<proteinExistence type="predicted"/>
<accession>A0A858RIP7</accession>
<keyword evidence="4" id="KW-1185">Reference proteome</keyword>
<keyword evidence="1" id="KW-0812">Transmembrane</keyword>
<keyword evidence="2" id="KW-0732">Signal</keyword>
<reference evidence="3 4" key="1">
    <citation type="submission" date="2020-04" db="EMBL/GenBank/DDBJ databases">
        <title>Luteolibacter sp. G-1-1-1 isolated from soil.</title>
        <authorList>
            <person name="Dahal R.H."/>
        </authorList>
    </citation>
    <scope>NUCLEOTIDE SEQUENCE [LARGE SCALE GENOMIC DNA]</scope>
    <source>
        <strain evidence="3 4">G-1-1-1</strain>
    </source>
</reference>
<keyword evidence="1" id="KW-1133">Transmembrane helix</keyword>
<gene>
    <name evidence="3" type="ORF">HHL09_11875</name>
</gene>
<dbReference type="EMBL" id="CP051774">
    <property type="protein sequence ID" value="QJE96451.1"/>
    <property type="molecule type" value="Genomic_DNA"/>
</dbReference>
<keyword evidence="1" id="KW-0472">Membrane</keyword>
<evidence type="ECO:0008006" key="5">
    <source>
        <dbReference type="Google" id="ProtNLM"/>
    </source>
</evidence>
<evidence type="ECO:0000256" key="1">
    <source>
        <dbReference type="SAM" id="Phobius"/>
    </source>
</evidence>
<protein>
    <recommendedName>
        <fullName evidence="5">DUF4410 domain-containing protein</fullName>
    </recommendedName>
</protein>
<dbReference type="RefSeq" id="WP_169454852.1">
    <property type="nucleotide sequence ID" value="NZ_CP051774.1"/>
</dbReference>
<feature type="chain" id="PRO_5032397692" description="DUF4410 domain-containing protein" evidence="2">
    <location>
        <begin position="23"/>
        <end position="231"/>
    </location>
</feature>
<evidence type="ECO:0000256" key="2">
    <source>
        <dbReference type="SAM" id="SignalP"/>
    </source>
</evidence>
<evidence type="ECO:0000313" key="4">
    <source>
        <dbReference type="Proteomes" id="UP000501812"/>
    </source>
</evidence>
<dbReference type="AlphaFoldDB" id="A0A858RIP7"/>
<sequence>MHLKSFLAAAAMALLSLTPAPAAEIDDRRFGFRATIPDGFEKVELPPEEKDTVYQFMKGEPSPAHPALVIQIQRLRGLIRLGQSIKEAELPKQEGIEMKVDQFEWRGHRMDLLKTTVTTPDGPEIRSYVFQCPLSGEAVQLVVGGSLDQEAEIRAAFDSVAKSLVNTQPLHGEGGGTGVTTRELSSDERQKLLWTGIFKLSLFALVLAILVRGVFRTIRGMRGKKKENEKA</sequence>
<dbReference type="KEGG" id="luo:HHL09_11875"/>
<evidence type="ECO:0000313" key="3">
    <source>
        <dbReference type="EMBL" id="QJE96451.1"/>
    </source>
</evidence>
<feature type="transmembrane region" description="Helical" evidence="1">
    <location>
        <begin position="192"/>
        <end position="215"/>
    </location>
</feature>
<dbReference type="Proteomes" id="UP000501812">
    <property type="component" value="Chromosome"/>
</dbReference>